<dbReference type="InterPro" id="IPR003358">
    <property type="entry name" value="tRNA_(Gua-N-7)_MeTrfase_Trmb"/>
</dbReference>
<dbReference type="EMBL" id="JABMIG020000075">
    <property type="protein sequence ID" value="KAL3795043.1"/>
    <property type="molecule type" value="Genomic_DNA"/>
</dbReference>
<keyword evidence="3" id="KW-0489">Methyltransferase</keyword>
<comment type="catalytic activity">
    <reaction evidence="1">
        <text>guanosine(46) in tRNA + S-adenosyl-L-methionine = N(7)-methylguanosine(46) in tRNA + S-adenosyl-L-homocysteine</text>
        <dbReference type="Rhea" id="RHEA:42708"/>
        <dbReference type="Rhea" id="RHEA-COMP:10188"/>
        <dbReference type="Rhea" id="RHEA-COMP:10189"/>
        <dbReference type="ChEBI" id="CHEBI:57856"/>
        <dbReference type="ChEBI" id="CHEBI:59789"/>
        <dbReference type="ChEBI" id="CHEBI:74269"/>
        <dbReference type="ChEBI" id="CHEBI:74480"/>
        <dbReference type="EC" id="2.1.1.33"/>
    </reaction>
</comment>
<reference evidence="7 8" key="1">
    <citation type="journal article" date="2020" name="G3 (Bethesda)">
        <title>Improved Reference Genome for Cyclotella cryptica CCMP332, a Model for Cell Wall Morphogenesis, Salinity Adaptation, and Lipid Production in Diatoms (Bacillariophyta).</title>
        <authorList>
            <person name="Roberts W.R."/>
            <person name="Downey K.M."/>
            <person name="Ruck E.C."/>
            <person name="Traller J.C."/>
            <person name="Alverson A.J."/>
        </authorList>
    </citation>
    <scope>NUCLEOTIDE SEQUENCE [LARGE SCALE GENOMIC DNA]</scope>
    <source>
        <strain evidence="7 8">CCMP332</strain>
    </source>
</reference>
<dbReference type="EC" id="2.1.1.33" evidence="2"/>
<evidence type="ECO:0000313" key="7">
    <source>
        <dbReference type="EMBL" id="KAL3795043.1"/>
    </source>
</evidence>
<evidence type="ECO:0000313" key="8">
    <source>
        <dbReference type="Proteomes" id="UP001516023"/>
    </source>
</evidence>
<proteinExistence type="predicted"/>
<accession>A0ABD3Q3X8</accession>
<evidence type="ECO:0000256" key="1">
    <source>
        <dbReference type="ARBA" id="ARBA00000142"/>
    </source>
</evidence>
<dbReference type="InterPro" id="IPR029063">
    <property type="entry name" value="SAM-dependent_MTases_sf"/>
</dbReference>
<gene>
    <name evidence="7" type="ORF">HJC23_006364</name>
</gene>
<evidence type="ECO:0000256" key="3">
    <source>
        <dbReference type="ARBA" id="ARBA00022603"/>
    </source>
</evidence>
<keyword evidence="6" id="KW-0819">tRNA processing</keyword>
<protein>
    <recommendedName>
        <fullName evidence="2">tRNA (guanine(46)-N(7))-methyltransferase</fullName>
        <ecNumber evidence="2">2.1.1.33</ecNumber>
    </recommendedName>
</protein>
<dbReference type="SUPFAM" id="SSF53335">
    <property type="entry name" value="S-adenosyl-L-methionine-dependent methyltransferases"/>
    <property type="match status" value="1"/>
</dbReference>
<dbReference type="GO" id="GO:0008176">
    <property type="term" value="F:tRNA (guanine(46)-N7)-methyltransferase activity"/>
    <property type="evidence" value="ECO:0007669"/>
    <property type="project" value="UniProtKB-EC"/>
</dbReference>
<evidence type="ECO:0000256" key="5">
    <source>
        <dbReference type="ARBA" id="ARBA00022691"/>
    </source>
</evidence>
<dbReference type="PANTHER" id="PTHR23417:SF21">
    <property type="entry name" value="TRNA (GUANINE-N(7)-)-METHYLTRANSFERASE"/>
    <property type="match status" value="1"/>
</dbReference>
<evidence type="ECO:0000256" key="6">
    <source>
        <dbReference type="ARBA" id="ARBA00022694"/>
    </source>
</evidence>
<dbReference type="Proteomes" id="UP001516023">
    <property type="component" value="Unassembled WGS sequence"/>
</dbReference>
<evidence type="ECO:0000256" key="2">
    <source>
        <dbReference type="ARBA" id="ARBA00011977"/>
    </source>
</evidence>
<evidence type="ECO:0000256" key="4">
    <source>
        <dbReference type="ARBA" id="ARBA00022679"/>
    </source>
</evidence>
<organism evidence="7 8">
    <name type="scientific">Cyclotella cryptica</name>
    <dbReference type="NCBI Taxonomy" id="29204"/>
    <lineage>
        <taxon>Eukaryota</taxon>
        <taxon>Sar</taxon>
        <taxon>Stramenopiles</taxon>
        <taxon>Ochrophyta</taxon>
        <taxon>Bacillariophyta</taxon>
        <taxon>Coscinodiscophyceae</taxon>
        <taxon>Thalassiosirophycidae</taxon>
        <taxon>Stephanodiscales</taxon>
        <taxon>Stephanodiscaceae</taxon>
        <taxon>Cyclotella</taxon>
    </lineage>
</organism>
<dbReference type="AlphaFoldDB" id="A0ABD3Q3X8"/>
<comment type="caution">
    <text evidence="7">The sequence shown here is derived from an EMBL/GenBank/DDBJ whole genome shotgun (WGS) entry which is preliminary data.</text>
</comment>
<keyword evidence="8" id="KW-1185">Reference proteome</keyword>
<keyword evidence="5" id="KW-0949">S-adenosyl-L-methionine</keyword>
<dbReference type="PANTHER" id="PTHR23417">
    <property type="entry name" value="3-DEOXY-D-MANNO-OCTULOSONIC-ACID TRANSFERASE/TRNA GUANINE-N 7 - -METHYLTRANSFERASE"/>
    <property type="match status" value="1"/>
</dbReference>
<sequence>MKYLIDDIRVAIPWSLIIQSTNSTLNEVESALPQSQDNLLEFKVVITDIPRSDGGGSKWELKPNDNPAASKHAQKEDNILQLAHAALGMVVSASERGINVNEHELCLLINRAKERLKVLNARKAIASLLPGRTGSELHGRKAADAALWFAFAGVVDNTNSNITSGEAFAVNLYDELVSIAKEELLRFGAKNSCRAKDILHIIERIAMSGSTGPVVQSLYDVAADCLEAKINEGVNIRKLEKFDDFEEEDDNHIDYNSIIKLLRTSSFGLHNNRPLLSLWRFSTRQRKQNLFFQNAARHYDGNFRDCSEAKSNLSPPKRNSCFKDNQYEWSSVFEDPTRPLVVDIGCGMGVSLLGLACQETVCDAEDDSDMPDVSFEWEKCNFLGVDLNQIGIRYANGVCRRWGLTNRLKYVVDSAEVCLSKIRGSYPGKVDFPTPFRLQKASGKGYNSQLPQDAASDGFMVTENLLSEIHGALSIKGKLLIQSNCEDVAVFMMNTAVKQIGFKPWTFSQTVTTSNIGELGWNVPKRALDWRKQGGEMAIGSYWSSMPLLPPMGRTETEVACMFDGKPVHRCLVVPM</sequence>
<keyword evidence="4" id="KW-0808">Transferase</keyword>
<name>A0ABD3Q3X8_9STRA</name>
<dbReference type="Gene3D" id="3.40.50.150">
    <property type="entry name" value="Vaccinia Virus protein VP39"/>
    <property type="match status" value="1"/>
</dbReference>